<gene>
    <name evidence="1" type="ORF">AOZ06_37860</name>
</gene>
<name>A0A0N9I2G2_9PSEU</name>
<dbReference type="RefSeq" id="WP_054293769.1">
    <property type="nucleotide sequence ID" value="NZ_CP012752.1"/>
</dbReference>
<dbReference type="STRING" id="860235.AOZ06_37860"/>
<evidence type="ECO:0000313" key="2">
    <source>
        <dbReference type="Proteomes" id="UP000063699"/>
    </source>
</evidence>
<sequence>MNRLAVLAAGVVLTAGCSSGGDGLNRPAIAWADQVCQTVQDGGAKLSQLPRIDGADPHQAKTSLLAYLGSIAEAIDSVSDRLTQSGAPPVAEGQAAVDKAMATLTSARGTLDSARGKLQQAQTTDPVSFQKAVAEVGAGLEPLSGAVGPTKDLRANKELDVAFSHAPTCQRLDGQKTG</sequence>
<reference evidence="1 2" key="1">
    <citation type="submission" date="2015-07" db="EMBL/GenBank/DDBJ databases">
        <title>Genome sequencing of Kibdelosporangium phytohabitans.</title>
        <authorList>
            <person name="Qin S."/>
            <person name="Xing K."/>
        </authorList>
    </citation>
    <scope>NUCLEOTIDE SEQUENCE [LARGE SCALE GENOMIC DNA]</scope>
    <source>
        <strain evidence="1 2">KLBMP1111</strain>
    </source>
</reference>
<dbReference type="PROSITE" id="PS51257">
    <property type="entry name" value="PROKAR_LIPOPROTEIN"/>
    <property type="match status" value="1"/>
</dbReference>
<organism evidence="1 2">
    <name type="scientific">Kibdelosporangium phytohabitans</name>
    <dbReference type="NCBI Taxonomy" id="860235"/>
    <lineage>
        <taxon>Bacteria</taxon>
        <taxon>Bacillati</taxon>
        <taxon>Actinomycetota</taxon>
        <taxon>Actinomycetes</taxon>
        <taxon>Pseudonocardiales</taxon>
        <taxon>Pseudonocardiaceae</taxon>
        <taxon>Kibdelosporangium</taxon>
    </lineage>
</organism>
<dbReference type="EMBL" id="CP012752">
    <property type="protein sequence ID" value="ALG11873.1"/>
    <property type="molecule type" value="Genomic_DNA"/>
</dbReference>
<evidence type="ECO:0008006" key="3">
    <source>
        <dbReference type="Google" id="ProtNLM"/>
    </source>
</evidence>
<dbReference type="OrthoDB" id="4202326at2"/>
<keyword evidence="2" id="KW-1185">Reference proteome</keyword>
<dbReference type="Proteomes" id="UP000063699">
    <property type="component" value="Chromosome"/>
</dbReference>
<dbReference type="KEGG" id="kphy:AOZ06_37860"/>
<dbReference type="AlphaFoldDB" id="A0A0N9I2G2"/>
<protein>
    <recommendedName>
        <fullName evidence="3">Small secreted protein</fullName>
    </recommendedName>
</protein>
<proteinExistence type="predicted"/>
<evidence type="ECO:0000313" key="1">
    <source>
        <dbReference type="EMBL" id="ALG11873.1"/>
    </source>
</evidence>
<accession>A0A0N9I2G2</accession>